<dbReference type="ExpressionAtlas" id="A0A5S9S9P8">
    <property type="expression patterns" value="baseline and differential"/>
</dbReference>
<dbReference type="PANTHER" id="PTHR31260">
    <property type="entry name" value="CYSTATIN/MONELLIN SUPERFAMILY PROTEIN"/>
    <property type="match status" value="1"/>
</dbReference>
<dbReference type="Pfam" id="PF04776">
    <property type="entry name" value="protein_MS5"/>
    <property type="match status" value="1"/>
</dbReference>
<evidence type="ECO:0000313" key="2">
    <source>
        <dbReference type="Proteomes" id="UP000434276"/>
    </source>
</evidence>
<accession>A0A5S9S9P8</accession>
<dbReference type="PANTHER" id="PTHR31260:SF35">
    <property type="entry name" value="MALECTIN-LIKE DOMAIN-CONTAINING PROTEIN"/>
    <property type="match status" value="1"/>
</dbReference>
<dbReference type="AlphaFoldDB" id="A0A5S9S9P8"/>
<evidence type="ECO:0000313" key="1">
    <source>
        <dbReference type="EMBL" id="CAA0158521.1"/>
    </source>
</evidence>
<organism evidence="1 2">
    <name type="scientific">Arabidopsis thaliana</name>
    <name type="common">Mouse-ear cress</name>
    <dbReference type="NCBI Taxonomy" id="3702"/>
    <lineage>
        <taxon>Eukaryota</taxon>
        <taxon>Viridiplantae</taxon>
        <taxon>Streptophyta</taxon>
        <taxon>Embryophyta</taxon>
        <taxon>Tracheophyta</taxon>
        <taxon>Spermatophyta</taxon>
        <taxon>Magnoliopsida</taxon>
        <taxon>eudicotyledons</taxon>
        <taxon>Gunneridae</taxon>
        <taxon>Pentapetalae</taxon>
        <taxon>rosids</taxon>
        <taxon>malvids</taxon>
        <taxon>Brassicales</taxon>
        <taxon>Brassicaceae</taxon>
        <taxon>Camelineae</taxon>
        <taxon>Arabidopsis</taxon>
    </lineage>
</organism>
<dbReference type="EMBL" id="CACSHJ010000087">
    <property type="protein sequence ID" value="CAA0158521.1"/>
    <property type="molecule type" value="Genomic_DNA"/>
</dbReference>
<dbReference type="InterPro" id="IPR006462">
    <property type="entry name" value="MS5"/>
</dbReference>
<name>A0A5S9S9P8_ARATH</name>
<proteinExistence type="predicted"/>
<reference evidence="1 2" key="1">
    <citation type="submission" date="2019-12" db="EMBL/GenBank/DDBJ databases">
        <authorList>
            <person name="Jiao W.-B."/>
            <person name="Schneeberger K."/>
        </authorList>
    </citation>
    <scope>NUCLEOTIDE SEQUENCE [LARGE SCALE GENOMIC DNA]</scope>
    <source>
        <strain evidence="2">cv. C24</strain>
    </source>
</reference>
<dbReference type="OrthoDB" id="1104743at2759"/>
<gene>
    <name evidence="1" type="ORF">C24_LOCUS222</name>
</gene>
<protein>
    <submittedName>
        <fullName evidence="1">Uncharacterized protein</fullName>
    </submittedName>
</protein>
<sequence>MDMSVIMRYGDDKTEKLCLEVEDYWARVDESDGFDVEGIQAPPGGTPLIHFDCHLPNSRHPDPVLVKLYASAGLHRYNMLEGTNFKLVDVMKFNKLMMHLSPFYITLLAQDPVSRSQQTFQVQVDEHCLSTMDLTVLIARPKAVSTNESVLAPQSFSVEESPEWPSDFNDGKRFYRVKESELRNNDWISLYLQLVLVSHDRMRISDSDLSKLKIVEAVIETKDDMLPPNERLLNAKTAIVYITFKGFTKCRIGDEHTERKTIVRRIFDEDTGHLSIKGELIGEYKLGGDFDPGCYFNSPAILEARRICQGLPPQPF</sequence>
<dbReference type="Proteomes" id="UP000434276">
    <property type="component" value="Unassembled WGS sequence"/>
</dbReference>
<dbReference type="NCBIfam" id="TIGR01572">
    <property type="entry name" value="A_thl_para_3677"/>
    <property type="match status" value="1"/>
</dbReference>